<name>A0A433DFI8_9FUNG</name>
<dbReference type="GO" id="GO:0000981">
    <property type="term" value="F:DNA-binding transcription factor activity, RNA polymerase II-specific"/>
    <property type="evidence" value="ECO:0007669"/>
    <property type="project" value="InterPro"/>
</dbReference>
<dbReference type="AlphaFoldDB" id="A0A433DFI8"/>
<feature type="compositionally biased region" description="Polar residues" evidence="1">
    <location>
        <begin position="55"/>
        <end position="81"/>
    </location>
</feature>
<dbReference type="GO" id="GO:0008270">
    <property type="term" value="F:zinc ion binding"/>
    <property type="evidence" value="ECO:0007669"/>
    <property type="project" value="InterPro"/>
</dbReference>
<feature type="compositionally biased region" description="Low complexity" evidence="1">
    <location>
        <begin position="99"/>
        <end position="116"/>
    </location>
</feature>
<organism evidence="2 3">
    <name type="scientific">Jimgerdemannia flammicorona</name>
    <dbReference type="NCBI Taxonomy" id="994334"/>
    <lineage>
        <taxon>Eukaryota</taxon>
        <taxon>Fungi</taxon>
        <taxon>Fungi incertae sedis</taxon>
        <taxon>Mucoromycota</taxon>
        <taxon>Mucoromycotina</taxon>
        <taxon>Endogonomycetes</taxon>
        <taxon>Endogonales</taxon>
        <taxon>Endogonaceae</taxon>
        <taxon>Jimgerdemannia</taxon>
    </lineage>
</organism>
<sequence>MSSLQETLSTTLGENFLNEPFESYDLREFYSEISLAQSRRRPTSPIPPAADTANAGASSEPMSTTLANTSSAPLTNPSSAPLANFLSAPLANPSSTPLANPSSVSLVNPSSVSLANPSSFSLANPSSTPLAKLSPTPPAKFSSTPQAKLSSTPQAKLSSTPLAKLLPAPLANPSPAPPANPSSRSKPEALRYIPYEYGHRRTINITEPKSPKACEVCRKAHRRCNGKQANCENKV</sequence>
<dbReference type="Proteomes" id="UP000268093">
    <property type="component" value="Unassembled WGS sequence"/>
</dbReference>
<protein>
    <submittedName>
        <fullName evidence="2">Uncharacterized protein</fullName>
    </submittedName>
</protein>
<feature type="compositionally biased region" description="Pro residues" evidence="1">
    <location>
        <begin position="170"/>
        <end position="180"/>
    </location>
</feature>
<dbReference type="EMBL" id="RBNI01002137">
    <property type="protein sequence ID" value="RUP49612.1"/>
    <property type="molecule type" value="Genomic_DNA"/>
</dbReference>
<feature type="region of interest" description="Disordered" evidence="1">
    <location>
        <begin position="37"/>
        <end position="188"/>
    </location>
</feature>
<feature type="compositionally biased region" description="Low complexity" evidence="1">
    <location>
        <begin position="155"/>
        <end position="169"/>
    </location>
</feature>
<dbReference type="InterPro" id="IPR001138">
    <property type="entry name" value="Zn2Cys6_DnaBD"/>
</dbReference>
<proteinExistence type="predicted"/>
<reference evidence="2 3" key="1">
    <citation type="journal article" date="2018" name="New Phytol.">
        <title>Phylogenomics of Endogonaceae and evolution of mycorrhizas within Mucoromycota.</title>
        <authorList>
            <person name="Chang Y."/>
            <person name="Desiro A."/>
            <person name="Na H."/>
            <person name="Sandor L."/>
            <person name="Lipzen A."/>
            <person name="Clum A."/>
            <person name="Barry K."/>
            <person name="Grigoriev I.V."/>
            <person name="Martin F.M."/>
            <person name="Stajich J.E."/>
            <person name="Smith M.E."/>
            <person name="Bonito G."/>
            <person name="Spatafora J.W."/>
        </authorList>
    </citation>
    <scope>NUCLEOTIDE SEQUENCE [LARGE SCALE GENOMIC DNA]</scope>
    <source>
        <strain evidence="2 3">GMNB39</strain>
    </source>
</reference>
<feature type="compositionally biased region" description="Polar residues" evidence="1">
    <location>
        <begin position="117"/>
        <end position="129"/>
    </location>
</feature>
<evidence type="ECO:0000256" key="1">
    <source>
        <dbReference type="SAM" id="MobiDB-lite"/>
    </source>
</evidence>
<comment type="caution">
    <text evidence="2">The sequence shown here is derived from an EMBL/GenBank/DDBJ whole genome shotgun (WGS) entry which is preliminary data.</text>
</comment>
<dbReference type="CDD" id="cd00067">
    <property type="entry name" value="GAL4"/>
    <property type="match status" value="1"/>
</dbReference>
<evidence type="ECO:0000313" key="2">
    <source>
        <dbReference type="EMBL" id="RUP49612.1"/>
    </source>
</evidence>
<accession>A0A433DFI8</accession>
<keyword evidence="3" id="KW-1185">Reference proteome</keyword>
<evidence type="ECO:0000313" key="3">
    <source>
        <dbReference type="Proteomes" id="UP000268093"/>
    </source>
</evidence>
<gene>
    <name evidence="2" type="ORF">BC936DRAFT_142045</name>
</gene>
<feature type="compositionally biased region" description="Polar residues" evidence="1">
    <location>
        <begin position="141"/>
        <end position="154"/>
    </location>
</feature>